<sequence>MHLPDYHGGSIVNLMASIQQGLGGEPHIYPQHRLLTTDQIGQYQQVLLWVIDGMGLNYLRSQPKASHLNANLLGGMTSVYPPTTASAVTSFLSGLAPQQHGLTGWHIFFAELGAILAILPGRPRYGGVPLSQAGIDLSALLNVKPLTDSIPGSTACLVPDKIAKSDFSQYFLGSSKLLTHSSLDELQQNMVERMKRGEERYLFAYWPELDTLGHHHGIWSDSAEQHLLALDHCFSEVVRQCHETGTLVIVCADHGQIDSHPQRRLSLDDHPLLADCLAMPLSGEPRSAYCYLRPDKSECFDQYVTDHLAQQAENYRSDELIEQGWFGIGEPNPQLKRRIGDRVLLMREDYTFNDWLLQEHRYQLVGVHGGLSEDELLVPLIVVEP</sequence>
<name>A0A1E2UT81_9GAMM</name>
<evidence type="ECO:0000313" key="1">
    <source>
        <dbReference type="EMBL" id="ODB97881.1"/>
    </source>
</evidence>
<dbReference type="Proteomes" id="UP000094849">
    <property type="component" value="Unassembled WGS sequence"/>
</dbReference>
<accession>A0A1E2UT81</accession>
<reference evidence="1 2" key="1">
    <citation type="submission" date="2016-03" db="EMBL/GenBank/DDBJ databases">
        <title>Chemosynthetic sulphur-oxidizing symbionts of marine invertebrate animals are capable of nitrogen fixation.</title>
        <authorList>
            <person name="Petersen J.M."/>
            <person name="Kemper A."/>
            <person name="Gruber-Vodicka H."/>
            <person name="Cardini U."/>
            <person name="Geest Mvander."/>
            <person name="Kleiner M."/>
            <person name="Bulgheresi S."/>
            <person name="Fussmann M."/>
            <person name="Herbold C."/>
            <person name="Seah B.K.B."/>
            <person name="Antony C.Paul."/>
            <person name="Liu D."/>
            <person name="Belitz A."/>
            <person name="Weber M."/>
        </authorList>
    </citation>
    <scope>NUCLEOTIDE SEQUENCE [LARGE SCALE GENOMIC DNA]</scope>
    <source>
        <strain evidence="1">G_D</strain>
    </source>
</reference>
<dbReference type="PANTHER" id="PTHR10151">
    <property type="entry name" value="ECTONUCLEOTIDE PYROPHOSPHATASE/PHOSPHODIESTERASE"/>
    <property type="match status" value="1"/>
</dbReference>
<proteinExistence type="predicted"/>
<dbReference type="GO" id="GO:0016787">
    <property type="term" value="F:hydrolase activity"/>
    <property type="evidence" value="ECO:0007669"/>
    <property type="project" value="UniProtKB-ARBA"/>
</dbReference>
<dbReference type="Pfam" id="PF01663">
    <property type="entry name" value="Phosphodiest"/>
    <property type="match status" value="1"/>
</dbReference>
<keyword evidence="2" id="KW-1185">Reference proteome</keyword>
<dbReference type="STRING" id="1818881.A3196_14625"/>
<protein>
    <recommendedName>
        <fullName evidence="3">Phosphodiesterase</fullName>
    </recommendedName>
</protein>
<dbReference type="PANTHER" id="PTHR10151:SF120">
    <property type="entry name" value="BIS(5'-ADENOSYL)-TRIPHOSPHATASE"/>
    <property type="match status" value="1"/>
</dbReference>
<dbReference type="Gene3D" id="3.40.720.10">
    <property type="entry name" value="Alkaline Phosphatase, subunit A"/>
    <property type="match status" value="1"/>
</dbReference>
<dbReference type="SUPFAM" id="SSF53649">
    <property type="entry name" value="Alkaline phosphatase-like"/>
    <property type="match status" value="1"/>
</dbReference>
<dbReference type="InterPro" id="IPR017850">
    <property type="entry name" value="Alkaline_phosphatase_core_sf"/>
</dbReference>
<evidence type="ECO:0000313" key="2">
    <source>
        <dbReference type="Proteomes" id="UP000094849"/>
    </source>
</evidence>
<dbReference type="EMBL" id="LVJZ01000003">
    <property type="protein sequence ID" value="ODB97881.1"/>
    <property type="molecule type" value="Genomic_DNA"/>
</dbReference>
<dbReference type="AlphaFoldDB" id="A0A1E2UT81"/>
<dbReference type="InterPro" id="IPR002591">
    <property type="entry name" value="Phosphodiest/P_Trfase"/>
</dbReference>
<evidence type="ECO:0008006" key="3">
    <source>
        <dbReference type="Google" id="ProtNLM"/>
    </source>
</evidence>
<dbReference type="RefSeq" id="WP_069024655.1">
    <property type="nucleotide sequence ID" value="NZ_LVJZ01000003.1"/>
</dbReference>
<gene>
    <name evidence="1" type="ORF">A3196_14625</name>
</gene>
<comment type="caution">
    <text evidence="1">The sequence shown here is derived from an EMBL/GenBank/DDBJ whole genome shotgun (WGS) entry which is preliminary data.</text>
</comment>
<organism evidence="1 2">
    <name type="scientific">Candidatus Thiodiazotropha endoloripes</name>
    <dbReference type="NCBI Taxonomy" id="1818881"/>
    <lineage>
        <taxon>Bacteria</taxon>
        <taxon>Pseudomonadati</taxon>
        <taxon>Pseudomonadota</taxon>
        <taxon>Gammaproteobacteria</taxon>
        <taxon>Chromatiales</taxon>
        <taxon>Sedimenticolaceae</taxon>
        <taxon>Candidatus Thiodiazotropha</taxon>
    </lineage>
</organism>